<feature type="binding site" evidence="6">
    <location>
        <position position="15"/>
    </location>
    <ligand>
        <name>substrate</name>
    </ligand>
</feature>
<evidence type="ECO:0000313" key="7">
    <source>
        <dbReference type="Proteomes" id="UP000046395"/>
    </source>
</evidence>
<name>A0A5S6QJJ3_TRIMR</name>
<dbReference type="PANTHER" id="PTHR12258">
    <property type="entry name" value="JANUS-A/JANUS-B"/>
    <property type="match status" value="1"/>
</dbReference>
<comment type="similarity">
    <text evidence="2">Belongs to the janus family.</text>
</comment>
<dbReference type="GO" id="GO:0101006">
    <property type="term" value="F:protein histidine phosphatase activity"/>
    <property type="evidence" value="ECO:0007669"/>
    <property type="project" value="TreeGrafter"/>
</dbReference>
<keyword evidence="3" id="KW-0221">Differentiation</keyword>
<comment type="function">
    <text evidence="1">JanA and janB regulate somatic sex differentiation.</text>
</comment>
<evidence type="ECO:0000256" key="4">
    <source>
        <dbReference type="ARBA" id="ARBA00022928"/>
    </source>
</evidence>
<dbReference type="InterPro" id="IPR038596">
    <property type="entry name" value="Janus_sf"/>
</dbReference>
<organism evidence="7 8">
    <name type="scientific">Trichuris muris</name>
    <name type="common">Mouse whipworm</name>
    <dbReference type="NCBI Taxonomy" id="70415"/>
    <lineage>
        <taxon>Eukaryota</taxon>
        <taxon>Metazoa</taxon>
        <taxon>Ecdysozoa</taxon>
        <taxon>Nematoda</taxon>
        <taxon>Enoplea</taxon>
        <taxon>Dorylaimia</taxon>
        <taxon>Trichinellida</taxon>
        <taxon>Trichuridae</taxon>
        <taxon>Trichuris</taxon>
    </lineage>
</organism>
<evidence type="ECO:0000256" key="5">
    <source>
        <dbReference type="PIRSR" id="PIRSR607702-1"/>
    </source>
</evidence>
<dbReference type="Gene3D" id="3.50.20.20">
    <property type="entry name" value="Janus/Ocnus"/>
    <property type="match status" value="1"/>
</dbReference>
<evidence type="ECO:0000256" key="3">
    <source>
        <dbReference type="ARBA" id="ARBA00022782"/>
    </source>
</evidence>
<dbReference type="WBParaSite" id="TMUE_2000007052.1">
    <property type="protein sequence ID" value="TMUE_2000007052.1"/>
    <property type="gene ID" value="WBGene00291438"/>
</dbReference>
<evidence type="ECO:0000313" key="8">
    <source>
        <dbReference type="WBParaSite" id="TMUE_2000007052.1"/>
    </source>
</evidence>
<feature type="active site" description="Proton acceptor" evidence="5">
    <location>
        <position position="40"/>
    </location>
</feature>
<dbReference type="Pfam" id="PF05005">
    <property type="entry name" value="Ocnus"/>
    <property type="match status" value="1"/>
</dbReference>
<dbReference type="Proteomes" id="UP000046395">
    <property type="component" value="Unassembled WGS sequence"/>
</dbReference>
<dbReference type="PANTHER" id="PTHR12258:SF5">
    <property type="entry name" value="BCDNA.GH02250-RELATED"/>
    <property type="match status" value="1"/>
</dbReference>
<evidence type="ECO:0000256" key="1">
    <source>
        <dbReference type="ARBA" id="ARBA00002508"/>
    </source>
</evidence>
<evidence type="ECO:0000256" key="6">
    <source>
        <dbReference type="PIRSR" id="PIRSR607702-2"/>
    </source>
</evidence>
<dbReference type="SUPFAM" id="SSF143724">
    <property type="entry name" value="PHP14-like"/>
    <property type="match status" value="1"/>
</dbReference>
<keyword evidence="4" id="KW-0726">Sexual differentiation</keyword>
<keyword evidence="7" id="KW-1185">Reference proteome</keyword>
<dbReference type="GO" id="GO:0007548">
    <property type="term" value="P:sex differentiation"/>
    <property type="evidence" value="ECO:0007669"/>
    <property type="project" value="UniProtKB-KW"/>
</dbReference>
<dbReference type="STRING" id="70415.A0A5S6QJJ3"/>
<dbReference type="AlphaFoldDB" id="A0A5S6QJJ3"/>
<protein>
    <submittedName>
        <fullName evidence="8">Janus/Ocnus family protein</fullName>
    </submittedName>
</protein>
<dbReference type="GO" id="GO:0005829">
    <property type="term" value="C:cytosol"/>
    <property type="evidence" value="ECO:0007669"/>
    <property type="project" value="TreeGrafter"/>
</dbReference>
<evidence type="ECO:0000256" key="2">
    <source>
        <dbReference type="ARBA" id="ARBA00010971"/>
    </source>
</evidence>
<sequence length="113" mass="13057">MDSIPNVIIDEGTFKYILVEITDGKDKKSIVRGFRNCEYHDDILDEIKPELLEKKLSFKCNGGGRIHHDSLQKKIEVYGYSQAYGKADHELTVEQLRECFPGYNISIRQGDQY</sequence>
<dbReference type="GO" id="GO:0030154">
    <property type="term" value="P:cell differentiation"/>
    <property type="evidence" value="ECO:0007669"/>
    <property type="project" value="UniProtKB-KW"/>
</dbReference>
<reference evidence="8" key="1">
    <citation type="submission" date="2019-12" db="UniProtKB">
        <authorList>
            <consortium name="WormBaseParasite"/>
        </authorList>
    </citation>
    <scope>IDENTIFICATION</scope>
</reference>
<accession>A0A5S6QJJ3</accession>
<dbReference type="InterPro" id="IPR007702">
    <property type="entry name" value="Janus"/>
</dbReference>
<proteinExistence type="inferred from homology"/>